<feature type="domain" description="Histidine kinase" evidence="18">
    <location>
        <begin position="612"/>
        <end position="835"/>
    </location>
</feature>
<evidence type="ECO:0000259" key="19">
    <source>
        <dbReference type="PROSITE" id="PS50110"/>
    </source>
</evidence>
<evidence type="ECO:0000256" key="11">
    <source>
        <dbReference type="ARBA" id="ARBA00023136"/>
    </source>
</evidence>
<evidence type="ECO:0000259" key="18">
    <source>
        <dbReference type="PROSITE" id="PS50109"/>
    </source>
</evidence>
<keyword evidence="15" id="KW-1133">Transmembrane helix</keyword>
<feature type="transmembrane region" description="Helical" evidence="15">
    <location>
        <begin position="215"/>
        <end position="238"/>
    </location>
</feature>
<evidence type="ECO:0000256" key="1">
    <source>
        <dbReference type="ARBA" id="ARBA00000085"/>
    </source>
</evidence>
<keyword evidence="8" id="KW-0418">Kinase</keyword>
<reference evidence="22" key="1">
    <citation type="submission" date="2022-12" db="EMBL/GenBank/DDBJ databases">
        <title>Polyphasic identification of a Novel Hot-Spring Cyanobacterium Ocullathermofonsia sinensis gen nov. sp. nov. and Genomic Insights on its Adaptations to the Thermal Habitat.</title>
        <authorList>
            <person name="Daroch M."/>
            <person name="Tang J."/>
            <person name="Jiang Y."/>
        </authorList>
    </citation>
    <scope>NUCLEOTIDE SEQUENCE</scope>
    <source>
        <strain evidence="22">PKUAC-SCTA174</strain>
    </source>
</reference>
<protein>
    <recommendedName>
        <fullName evidence="13">Circadian input-output histidine kinase CikA</fullName>
        <ecNumber evidence="4">2.7.13.3</ecNumber>
    </recommendedName>
</protein>
<dbReference type="Gene3D" id="3.30.450.40">
    <property type="match status" value="1"/>
</dbReference>
<evidence type="ECO:0000256" key="4">
    <source>
        <dbReference type="ARBA" id="ARBA00012438"/>
    </source>
</evidence>
<keyword evidence="15" id="KW-0812">Transmembrane</keyword>
<dbReference type="InterPro" id="IPR029016">
    <property type="entry name" value="GAF-like_dom_sf"/>
</dbReference>
<evidence type="ECO:0000256" key="8">
    <source>
        <dbReference type="ARBA" id="ARBA00022777"/>
    </source>
</evidence>
<evidence type="ECO:0000256" key="13">
    <source>
        <dbReference type="ARBA" id="ARBA00074306"/>
    </source>
</evidence>
<proteinExistence type="inferred from homology"/>
<feature type="domain" description="Response regulatory" evidence="19">
    <location>
        <begin position="862"/>
        <end position="989"/>
    </location>
</feature>
<sequence>MEHHISGSYNLGLVALSFAIALLTSYTAMDLAVRIKQVQNLPQWLIGGATVIGVGIWSMHFVSMLALHLPLSVSYRVSPTLLSLLWAIFASGLALWLLSQPHAIERLLLGGICMGIAIAWMHYTGMAAMQLQADIHYTHYLVVLSIGIAIVASIMALWLAFRAQTLVNHIVWQKLTSAGVMSVAITGMHYTGMAATHFLPTNRPTVSSFYSIDPLFLAIAIGFATIILLILSLIISVFDQRIATQFLQQQMLQESEKRFRMLIREMQVGVLLLNDKAEILISNQAAERLLNLSDRQQSPRVFGVGWTVFREDGCLFALQELPVQRSIAERNSVRDVMMGIVSPHSSEKRWLLVNAEPFATTRGTVELVVCTFSDITTQKRAELELLQVAERERALAKVIQRMRQTLDLETIFRATTDELRQVIQCDRVAVYRFNLDWSGSFVAESVVAGWKPLVPAADTASMLNQRTIEQKDCAIAKLNQVDISIQDTYLQETRGGRYRHGEGYRCVSNIYEAGFTACYIQLLEQIQTQAYIIVPIFSSNKLWGLLASYQNTAPREWQDSDIQIVRQIGTQLGVAVQQAELLGQTQRQAEELGKAKEVADAANRAKSEFLANMSHELRTPLNAILGFAQLLNDDSSLSREHQEYIDIINRSGEHLLRLINDILEMSKIEAGRAILHETVFDVHRLLHSLEEMFQLHARSKGLQLMLIYASNLPQFIKTDESKLRQILINLLGNAIKFTKVGHVILRVSLIDEELAASALKLHIEVKDTGPGIAPDELKQLFKPFEQTQSGFQSKQGTGLGLAISQKFVALMGGEITVHSVVGQGATFALDIHVQSAQPSPIAYLPPQRRKAIGLAPNQPTYRVLVVEDQPANRLLLVTLLSSLGFEVEEAENGQQAIERWEDWKPHLIWMDIRMPVMDGYRATQCIRQKEATQGLLLPTQTMPQPTIIIALTASAFEEQRQSILTAGCDDFVSKPFQEADLLMKMEQHLKLTYLYTDTIPTWNTEDNSNHALNSQPQSQPSITTWQAPSSQNCDHTPHTDQTSYSQTEIEATIRAMPSEWTQQLYHAASQGSDLLIFKLIEQIPLPSKLASVLETLARNFQFAQIIALMESTNLRKEPIA</sequence>
<feature type="transmembrane region" description="Helical" evidence="15">
    <location>
        <begin position="81"/>
        <end position="98"/>
    </location>
</feature>
<evidence type="ECO:0000256" key="5">
    <source>
        <dbReference type="ARBA" id="ARBA00022553"/>
    </source>
</evidence>
<feature type="modified residue" description="4-aspartylphosphate" evidence="14">
    <location>
        <position position="911"/>
    </location>
</feature>
<evidence type="ECO:0000256" key="7">
    <source>
        <dbReference type="ARBA" id="ARBA00022741"/>
    </source>
</evidence>
<dbReference type="GO" id="GO:0016020">
    <property type="term" value="C:membrane"/>
    <property type="evidence" value="ECO:0007669"/>
    <property type="project" value="UniProtKB-SubCell"/>
</dbReference>
<evidence type="ECO:0000256" key="12">
    <source>
        <dbReference type="ARBA" id="ARBA00023306"/>
    </source>
</evidence>
<keyword evidence="10" id="KW-0902">Two-component regulatory system</keyword>
<dbReference type="GO" id="GO:0005524">
    <property type="term" value="F:ATP binding"/>
    <property type="evidence" value="ECO:0007669"/>
    <property type="project" value="UniProtKB-KW"/>
</dbReference>
<dbReference type="InterPro" id="IPR005467">
    <property type="entry name" value="His_kinase_dom"/>
</dbReference>
<dbReference type="InterPro" id="IPR004358">
    <property type="entry name" value="Sig_transdc_His_kin-like_C"/>
</dbReference>
<keyword evidence="11 15" id="KW-0472">Membrane</keyword>
<evidence type="ECO:0000259" key="17">
    <source>
        <dbReference type="PROSITE" id="PS50046"/>
    </source>
</evidence>
<evidence type="ECO:0000256" key="10">
    <source>
        <dbReference type="ARBA" id="ARBA00023012"/>
    </source>
</evidence>
<feature type="transmembrane region" description="Helical" evidence="15">
    <location>
        <begin position="107"/>
        <end position="125"/>
    </location>
</feature>
<feature type="transmembrane region" description="Helical" evidence="15">
    <location>
        <begin position="45"/>
        <end position="69"/>
    </location>
</feature>
<dbReference type="Pfam" id="PF03707">
    <property type="entry name" value="MHYT"/>
    <property type="match status" value="2"/>
</dbReference>
<feature type="domain" description="PAC" evidence="20">
    <location>
        <begin position="334"/>
        <end position="387"/>
    </location>
</feature>
<dbReference type="SUPFAM" id="SSF52172">
    <property type="entry name" value="CheY-like"/>
    <property type="match status" value="1"/>
</dbReference>
<feature type="transmembrane region" description="Helical" evidence="15">
    <location>
        <begin position="137"/>
        <end position="163"/>
    </location>
</feature>
<dbReference type="Gene3D" id="1.10.287.130">
    <property type="match status" value="1"/>
</dbReference>
<dbReference type="Gene3D" id="3.30.450.20">
    <property type="entry name" value="PAS domain"/>
    <property type="match status" value="1"/>
</dbReference>
<dbReference type="KEGG" id="tsin:OXH18_19845"/>
<evidence type="ECO:0000259" key="21">
    <source>
        <dbReference type="PROSITE" id="PS50924"/>
    </source>
</evidence>
<dbReference type="PROSITE" id="PS50110">
    <property type="entry name" value="RESPONSE_REGULATORY"/>
    <property type="match status" value="1"/>
</dbReference>
<dbReference type="EC" id="2.7.13.3" evidence="4"/>
<dbReference type="InterPro" id="IPR005330">
    <property type="entry name" value="MHYT_dom"/>
</dbReference>
<dbReference type="Pfam" id="PF00512">
    <property type="entry name" value="HisKA"/>
    <property type="match status" value="1"/>
</dbReference>
<evidence type="ECO:0000313" key="22">
    <source>
        <dbReference type="EMBL" id="WAL59403.1"/>
    </source>
</evidence>
<feature type="region of interest" description="Disordered" evidence="16">
    <location>
        <begin position="1006"/>
        <end position="1045"/>
    </location>
</feature>
<evidence type="ECO:0000256" key="6">
    <source>
        <dbReference type="ARBA" id="ARBA00022679"/>
    </source>
</evidence>
<dbReference type="SMART" id="SM00065">
    <property type="entry name" value="GAF"/>
    <property type="match status" value="1"/>
</dbReference>
<dbReference type="PROSITE" id="PS50924">
    <property type="entry name" value="MHYT"/>
    <property type="match status" value="1"/>
</dbReference>
<evidence type="ECO:0000256" key="2">
    <source>
        <dbReference type="ARBA" id="ARBA00004370"/>
    </source>
</evidence>
<feature type="domain" description="MHYT" evidence="21">
    <location>
        <begin position="9"/>
        <end position="199"/>
    </location>
</feature>
<dbReference type="SMART" id="SM00387">
    <property type="entry name" value="HATPase_c"/>
    <property type="match status" value="1"/>
</dbReference>
<dbReference type="FunFam" id="1.10.287.130:FF:000038">
    <property type="entry name" value="Sensory transduction histidine kinase"/>
    <property type="match status" value="1"/>
</dbReference>
<evidence type="ECO:0000313" key="23">
    <source>
        <dbReference type="Proteomes" id="UP001163152"/>
    </source>
</evidence>
<evidence type="ECO:0000256" key="9">
    <source>
        <dbReference type="ARBA" id="ARBA00022840"/>
    </source>
</evidence>
<dbReference type="Pfam" id="PF00072">
    <property type="entry name" value="Response_reg"/>
    <property type="match status" value="1"/>
</dbReference>
<dbReference type="PROSITE" id="PS50113">
    <property type="entry name" value="PAC"/>
    <property type="match status" value="1"/>
</dbReference>
<dbReference type="PROSITE" id="PS50046">
    <property type="entry name" value="PHYTOCHROME_2"/>
    <property type="match status" value="1"/>
</dbReference>
<keyword evidence="23" id="KW-1185">Reference proteome</keyword>
<dbReference type="Pfam" id="PF02518">
    <property type="entry name" value="HATPase_c"/>
    <property type="match status" value="1"/>
</dbReference>
<dbReference type="SMART" id="SM00388">
    <property type="entry name" value="HisKA"/>
    <property type="match status" value="1"/>
</dbReference>
<dbReference type="Pfam" id="PF01590">
    <property type="entry name" value="GAF"/>
    <property type="match status" value="1"/>
</dbReference>
<dbReference type="InterPro" id="IPR035965">
    <property type="entry name" value="PAS-like_dom_sf"/>
</dbReference>
<comment type="catalytic activity">
    <reaction evidence="1">
        <text>ATP + protein L-histidine = ADP + protein N-phospho-L-histidine.</text>
        <dbReference type="EC" id="2.7.13.3"/>
    </reaction>
</comment>
<evidence type="ECO:0000259" key="20">
    <source>
        <dbReference type="PROSITE" id="PS50113"/>
    </source>
</evidence>
<evidence type="ECO:0000256" key="3">
    <source>
        <dbReference type="ARBA" id="ARBA00006402"/>
    </source>
</evidence>
<dbReference type="InterPro" id="IPR001789">
    <property type="entry name" value="Sig_transdc_resp-reg_receiver"/>
</dbReference>
<organism evidence="22 23">
    <name type="scientific">Thermocoleostomius sinensis A174</name>
    <dbReference type="NCBI Taxonomy" id="2016057"/>
    <lineage>
        <taxon>Bacteria</taxon>
        <taxon>Bacillati</taxon>
        <taxon>Cyanobacteriota</taxon>
        <taxon>Cyanophyceae</taxon>
        <taxon>Oculatellales</taxon>
        <taxon>Oculatellaceae</taxon>
        <taxon>Thermocoleostomius</taxon>
    </lineage>
</organism>
<dbReference type="EMBL" id="CP113797">
    <property type="protein sequence ID" value="WAL59403.1"/>
    <property type="molecule type" value="Genomic_DNA"/>
</dbReference>
<keyword evidence="12" id="KW-0131">Cell cycle</keyword>
<dbReference type="InterPro" id="IPR003594">
    <property type="entry name" value="HATPase_dom"/>
</dbReference>
<dbReference type="SUPFAM" id="SSF47384">
    <property type="entry name" value="Homodimeric domain of signal transducing histidine kinase"/>
    <property type="match status" value="1"/>
</dbReference>
<feature type="transmembrane region" description="Helical" evidence="15">
    <location>
        <begin position="12"/>
        <end position="33"/>
    </location>
</feature>
<dbReference type="CDD" id="cd17546">
    <property type="entry name" value="REC_hyHK_CKI1_RcsC-like"/>
    <property type="match status" value="1"/>
</dbReference>
<dbReference type="SUPFAM" id="SSF55874">
    <property type="entry name" value="ATPase domain of HSP90 chaperone/DNA topoisomerase II/histidine kinase"/>
    <property type="match status" value="1"/>
</dbReference>
<dbReference type="AlphaFoldDB" id="A0A9E9C7N4"/>
<dbReference type="Gene3D" id="3.40.50.2300">
    <property type="match status" value="1"/>
</dbReference>
<dbReference type="InterPro" id="IPR003018">
    <property type="entry name" value="GAF"/>
</dbReference>
<dbReference type="InterPro" id="IPR000700">
    <property type="entry name" value="PAS-assoc_C"/>
</dbReference>
<dbReference type="FunFam" id="3.30.565.10:FF:000010">
    <property type="entry name" value="Sensor histidine kinase RcsC"/>
    <property type="match status" value="1"/>
</dbReference>
<dbReference type="PROSITE" id="PS50109">
    <property type="entry name" value="HIS_KIN"/>
    <property type="match status" value="1"/>
</dbReference>
<dbReference type="InterPro" id="IPR011006">
    <property type="entry name" value="CheY-like_superfamily"/>
</dbReference>
<feature type="domain" description="Phytochrome chromophore attachment site" evidence="17">
    <location>
        <begin position="407"/>
        <end position="571"/>
    </location>
</feature>
<evidence type="ECO:0000256" key="15">
    <source>
        <dbReference type="PROSITE-ProRule" id="PRU00244"/>
    </source>
</evidence>
<dbReference type="CDD" id="cd00082">
    <property type="entry name" value="HisKA"/>
    <property type="match status" value="1"/>
</dbReference>
<evidence type="ECO:0000256" key="16">
    <source>
        <dbReference type="SAM" id="MobiDB-lite"/>
    </source>
</evidence>
<name>A0A9E9C7N4_9CYAN</name>
<dbReference type="PRINTS" id="PR00344">
    <property type="entry name" value="BCTRLSENSOR"/>
</dbReference>
<gene>
    <name evidence="22" type="ORF">OXH18_19845</name>
</gene>
<dbReference type="InterPro" id="IPR036097">
    <property type="entry name" value="HisK_dim/P_sf"/>
</dbReference>
<dbReference type="SUPFAM" id="SSF55785">
    <property type="entry name" value="PYP-like sensor domain (PAS domain)"/>
    <property type="match status" value="1"/>
</dbReference>
<keyword evidence="9 22" id="KW-0067">ATP-binding</keyword>
<dbReference type="CDD" id="cd16922">
    <property type="entry name" value="HATPase_EvgS-ArcB-TorS-like"/>
    <property type="match status" value="1"/>
</dbReference>
<dbReference type="GO" id="GO:0000155">
    <property type="term" value="F:phosphorelay sensor kinase activity"/>
    <property type="evidence" value="ECO:0007669"/>
    <property type="project" value="InterPro"/>
</dbReference>
<dbReference type="SUPFAM" id="SSF55781">
    <property type="entry name" value="GAF domain-like"/>
    <property type="match status" value="1"/>
</dbReference>
<dbReference type="Gene3D" id="3.30.565.10">
    <property type="entry name" value="Histidine kinase-like ATPase, C-terminal domain"/>
    <property type="match status" value="1"/>
</dbReference>
<comment type="similarity">
    <text evidence="3">In the N-terminal section; belongs to the phytochrome family.</text>
</comment>
<dbReference type="Proteomes" id="UP001163152">
    <property type="component" value="Chromosome"/>
</dbReference>
<dbReference type="PANTHER" id="PTHR45339:SF1">
    <property type="entry name" value="HYBRID SIGNAL TRANSDUCTION HISTIDINE KINASE J"/>
    <property type="match status" value="1"/>
</dbReference>
<keyword evidence="6" id="KW-0808">Transferase</keyword>
<dbReference type="InterPro" id="IPR003661">
    <property type="entry name" value="HisK_dim/P_dom"/>
</dbReference>
<comment type="subcellular location">
    <subcellularLocation>
        <location evidence="2">Membrane</location>
    </subcellularLocation>
</comment>
<dbReference type="SMART" id="SM00448">
    <property type="entry name" value="REC"/>
    <property type="match status" value="1"/>
</dbReference>
<keyword evidence="7" id="KW-0547">Nucleotide-binding</keyword>
<keyword evidence="5 14" id="KW-0597">Phosphoprotein</keyword>
<dbReference type="PANTHER" id="PTHR45339">
    <property type="entry name" value="HYBRID SIGNAL TRANSDUCTION HISTIDINE KINASE J"/>
    <property type="match status" value="1"/>
</dbReference>
<dbReference type="InterPro" id="IPR016132">
    <property type="entry name" value="Phyto_chromo_attachment"/>
</dbReference>
<dbReference type="InterPro" id="IPR036890">
    <property type="entry name" value="HATPase_C_sf"/>
</dbReference>
<evidence type="ECO:0000256" key="14">
    <source>
        <dbReference type="PROSITE-ProRule" id="PRU00169"/>
    </source>
</evidence>
<dbReference type="RefSeq" id="WP_268609198.1">
    <property type="nucleotide sequence ID" value="NZ_CP113797.1"/>
</dbReference>
<accession>A0A9E9C7N4</accession>